<evidence type="ECO:0000313" key="8">
    <source>
        <dbReference type="Proteomes" id="UP000005695"/>
    </source>
</evidence>
<evidence type="ECO:0000256" key="4">
    <source>
        <dbReference type="ARBA" id="ARBA00024746"/>
    </source>
</evidence>
<dbReference type="AlphaFoldDB" id="Q1JZT2"/>
<organism evidence="7 8">
    <name type="scientific">Desulfuromonas acetoxidans (strain DSM 684 / 11070)</name>
    <dbReference type="NCBI Taxonomy" id="281689"/>
    <lineage>
        <taxon>Bacteria</taxon>
        <taxon>Pseudomonadati</taxon>
        <taxon>Thermodesulfobacteriota</taxon>
        <taxon>Desulfuromonadia</taxon>
        <taxon>Desulfuromonadales</taxon>
        <taxon>Desulfuromonadaceae</taxon>
        <taxon>Desulfuromonas</taxon>
    </lineage>
</organism>
<comment type="caution">
    <text evidence="7">The sequence shown here is derived from an EMBL/GenBank/DDBJ whole genome shotgun (WGS) entry which is preliminary data.</text>
</comment>
<evidence type="ECO:0000256" key="5">
    <source>
        <dbReference type="RuleBase" id="RU362076"/>
    </source>
</evidence>
<accession>Q1JZT2</accession>
<evidence type="ECO:0000259" key="6">
    <source>
        <dbReference type="Pfam" id="PF13860"/>
    </source>
</evidence>
<keyword evidence="7" id="KW-0282">Flagellum</keyword>
<evidence type="ECO:0000256" key="3">
    <source>
        <dbReference type="ARBA" id="ARBA00022795"/>
    </source>
</evidence>
<sequence>MMAEVGSTNAASSNAQLSSALSSGANALGKQDFLTLMVEQLKNQDPMNPSDATEFTAQLAQFSSLEQLFNVNDNLESMGNTSAEVQRLSALALIGTDVVTASSEFEFSGGAVQFGYDLDGPASEGSLYIRNAAGDTVATYELTETGSGRHFLAWDGTDNNGKALPDGTYTLGVSAFNGDDAVAATSMIRSRVVGVDLVDGADVLVTDSGNFSLAEVESVRGF</sequence>
<feature type="domain" description="FlgD/Vpr Ig-like" evidence="6">
    <location>
        <begin position="107"/>
        <end position="178"/>
    </location>
</feature>
<gene>
    <name evidence="7" type="ORF">Dace_2510</name>
</gene>
<reference evidence="7" key="2">
    <citation type="submission" date="2006-05" db="EMBL/GenBank/DDBJ databases">
        <title>Sequencing of the draft genome and assembly of Desulfuromonas acetoxidans DSM 684.</title>
        <authorList>
            <consortium name="US DOE Joint Genome Institute (JGI-PGF)"/>
            <person name="Copeland A."/>
            <person name="Lucas S."/>
            <person name="Lapidus A."/>
            <person name="Barry K."/>
            <person name="Detter J.C."/>
            <person name="Glavina del Rio T."/>
            <person name="Hammon N."/>
            <person name="Israni S."/>
            <person name="Dalin E."/>
            <person name="Tice H."/>
            <person name="Bruce D."/>
            <person name="Pitluck S."/>
            <person name="Richardson P."/>
        </authorList>
    </citation>
    <scope>NUCLEOTIDE SEQUENCE [LARGE SCALE GENOMIC DNA]</scope>
    <source>
        <strain evidence="7">DSM 684</strain>
    </source>
</reference>
<evidence type="ECO:0000256" key="2">
    <source>
        <dbReference type="ARBA" id="ARBA00016013"/>
    </source>
</evidence>
<dbReference type="Pfam" id="PF13860">
    <property type="entry name" value="FlgD_ig"/>
    <property type="match status" value="1"/>
</dbReference>
<comment type="similarity">
    <text evidence="1 5">Belongs to the FlgD family.</text>
</comment>
<dbReference type="OrthoDB" id="9785233at2"/>
<evidence type="ECO:0000256" key="1">
    <source>
        <dbReference type="ARBA" id="ARBA00010577"/>
    </source>
</evidence>
<reference evidence="7" key="1">
    <citation type="submission" date="2006-05" db="EMBL/GenBank/DDBJ databases">
        <title>Annotation of the draft genome assembly of Desulfuromonas acetoxidans DSM 684.</title>
        <authorList>
            <consortium name="US DOE Joint Genome Institute (JGI-ORNL)"/>
            <person name="Larimer F."/>
            <person name="Land M."/>
            <person name="Hauser L."/>
        </authorList>
    </citation>
    <scope>NUCLEOTIDE SEQUENCE [LARGE SCALE GENOMIC DNA]</scope>
    <source>
        <strain evidence="7">DSM 684</strain>
    </source>
</reference>
<comment type="function">
    <text evidence="4 5">Required for flagellar hook formation. May act as a scaffolding protein.</text>
</comment>
<dbReference type="Gene3D" id="2.60.40.4070">
    <property type="match status" value="1"/>
</dbReference>
<dbReference type="InterPro" id="IPR005648">
    <property type="entry name" value="FlgD"/>
</dbReference>
<keyword evidence="7" id="KW-0966">Cell projection</keyword>
<keyword evidence="3 5" id="KW-1005">Bacterial flagellum biogenesis</keyword>
<keyword evidence="7" id="KW-0969">Cilium</keyword>
<dbReference type="Proteomes" id="UP000005695">
    <property type="component" value="Unassembled WGS sequence"/>
</dbReference>
<protein>
    <recommendedName>
        <fullName evidence="2 5">Basal-body rod modification protein FlgD</fullName>
    </recommendedName>
</protein>
<dbReference type="GO" id="GO:0044781">
    <property type="term" value="P:bacterial-type flagellum organization"/>
    <property type="evidence" value="ECO:0007669"/>
    <property type="project" value="UniProtKB-UniRule"/>
</dbReference>
<dbReference type="Pfam" id="PF03963">
    <property type="entry name" value="FlgD"/>
    <property type="match status" value="1"/>
</dbReference>
<dbReference type="Gene3D" id="2.30.30.910">
    <property type="match status" value="1"/>
</dbReference>
<dbReference type="RefSeq" id="WP_006000283.1">
    <property type="nucleotide sequence ID" value="NZ_AAEW02000008.1"/>
</dbReference>
<keyword evidence="8" id="KW-1185">Reference proteome</keyword>
<dbReference type="EMBL" id="AAEW02000008">
    <property type="protein sequence ID" value="EAT15810.1"/>
    <property type="molecule type" value="Genomic_DNA"/>
</dbReference>
<evidence type="ECO:0000313" key="7">
    <source>
        <dbReference type="EMBL" id="EAT15810.1"/>
    </source>
</evidence>
<proteinExistence type="inferred from homology"/>
<dbReference type="InterPro" id="IPR025965">
    <property type="entry name" value="FlgD/Vpr_Ig-like"/>
</dbReference>
<name>Q1JZT2_DESA6</name>